<sequence>MDEATAAVDLKTDDVIQKTIRSEFADCTILTIAHRLNTIMDCDRILVMSKGSIAEFDSPKSLLDNRESIFYGMAKDADLVV</sequence>
<keyword evidence="4" id="KW-0067">ATP-binding</keyword>
<dbReference type="Proteomes" id="UP000593567">
    <property type="component" value="Unassembled WGS sequence"/>
</dbReference>
<dbReference type="GO" id="GO:0005524">
    <property type="term" value="F:ATP binding"/>
    <property type="evidence" value="ECO:0007669"/>
    <property type="project" value="UniProtKB-KW"/>
</dbReference>
<gene>
    <name evidence="5" type="ORF">EB796_017307</name>
</gene>
<dbReference type="OrthoDB" id="6500128at2759"/>
<dbReference type="PANTHER" id="PTHR24223:SF443">
    <property type="entry name" value="MULTIDRUG-RESISTANCE LIKE PROTEIN 1, ISOFORM I"/>
    <property type="match status" value="1"/>
</dbReference>
<dbReference type="GO" id="GO:0012505">
    <property type="term" value="C:endomembrane system"/>
    <property type="evidence" value="ECO:0007669"/>
    <property type="project" value="UniProtKB-SubCell"/>
</dbReference>
<reference evidence="5" key="1">
    <citation type="submission" date="2020-06" db="EMBL/GenBank/DDBJ databases">
        <title>Draft genome of Bugula neritina, a colonial animal packing powerful symbionts and potential medicines.</title>
        <authorList>
            <person name="Rayko M."/>
        </authorList>
    </citation>
    <scope>NUCLEOTIDE SEQUENCE [LARGE SCALE GENOMIC DNA]</scope>
    <source>
        <strain evidence="5">Kwan_BN1</strain>
    </source>
</reference>
<dbReference type="SUPFAM" id="SSF52540">
    <property type="entry name" value="P-loop containing nucleoside triphosphate hydrolases"/>
    <property type="match status" value="1"/>
</dbReference>
<proteinExistence type="predicted"/>
<dbReference type="Gene3D" id="3.40.50.300">
    <property type="entry name" value="P-loop containing nucleotide triphosphate hydrolases"/>
    <property type="match status" value="1"/>
</dbReference>
<dbReference type="EMBL" id="VXIV02002585">
    <property type="protein sequence ID" value="KAF6024395.1"/>
    <property type="molecule type" value="Genomic_DNA"/>
</dbReference>
<dbReference type="InterPro" id="IPR027417">
    <property type="entry name" value="P-loop_NTPase"/>
</dbReference>
<accession>A0A7J7JE63</accession>
<evidence type="ECO:0000256" key="4">
    <source>
        <dbReference type="ARBA" id="ARBA00022840"/>
    </source>
</evidence>
<protein>
    <recommendedName>
        <fullName evidence="7">ABCC5</fullName>
    </recommendedName>
</protein>
<dbReference type="GO" id="GO:0016020">
    <property type="term" value="C:membrane"/>
    <property type="evidence" value="ECO:0007669"/>
    <property type="project" value="TreeGrafter"/>
</dbReference>
<evidence type="ECO:0000313" key="5">
    <source>
        <dbReference type="EMBL" id="KAF6024395.1"/>
    </source>
</evidence>
<evidence type="ECO:0000313" key="6">
    <source>
        <dbReference type="Proteomes" id="UP000593567"/>
    </source>
</evidence>
<dbReference type="InterPro" id="IPR050173">
    <property type="entry name" value="ABC_transporter_C-like"/>
</dbReference>
<dbReference type="GO" id="GO:0042626">
    <property type="term" value="F:ATPase-coupled transmembrane transporter activity"/>
    <property type="evidence" value="ECO:0007669"/>
    <property type="project" value="TreeGrafter"/>
</dbReference>
<name>A0A7J7JE63_BUGNE</name>
<evidence type="ECO:0000256" key="1">
    <source>
        <dbReference type="ARBA" id="ARBA00004127"/>
    </source>
</evidence>
<comment type="caution">
    <text evidence="5">The sequence shown here is derived from an EMBL/GenBank/DDBJ whole genome shotgun (WGS) entry which is preliminary data.</text>
</comment>
<organism evidence="5 6">
    <name type="scientific">Bugula neritina</name>
    <name type="common">Brown bryozoan</name>
    <name type="synonym">Sertularia neritina</name>
    <dbReference type="NCBI Taxonomy" id="10212"/>
    <lineage>
        <taxon>Eukaryota</taxon>
        <taxon>Metazoa</taxon>
        <taxon>Spiralia</taxon>
        <taxon>Lophotrochozoa</taxon>
        <taxon>Bryozoa</taxon>
        <taxon>Gymnolaemata</taxon>
        <taxon>Cheilostomatida</taxon>
        <taxon>Flustrina</taxon>
        <taxon>Buguloidea</taxon>
        <taxon>Bugulidae</taxon>
        <taxon>Bugula</taxon>
    </lineage>
</organism>
<evidence type="ECO:0000256" key="2">
    <source>
        <dbReference type="ARBA" id="ARBA00022737"/>
    </source>
</evidence>
<dbReference type="AlphaFoldDB" id="A0A7J7JE63"/>
<keyword evidence="2" id="KW-0677">Repeat</keyword>
<evidence type="ECO:0000256" key="3">
    <source>
        <dbReference type="ARBA" id="ARBA00022741"/>
    </source>
</evidence>
<keyword evidence="3" id="KW-0547">Nucleotide-binding</keyword>
<comment type="subcellular location">
    <subcellularLocation>
        <location evidence="1">Endomembrane system</location>
        <topology evidence="1">Multi-pass membrane protein</topology>
    </subcellularLocation>
</comment>
<keyword evidence="6" id="KW-1185">Reference proteome</keyword>
<evidence type="ECO:0008006" key="7">
    <source>
        <dbReference type="Google" id="ProtNLM"/>
    </source>
</evidence>
<dbReference type="PANTHER" id="PTHR24223">
    <property type="entry name" value="ATP-BINDING CASSETTE SUB-FAMILY C"/>
    <property type="match status" value="1"/>
</dbReference>